<protein>
    <submittedName>
        <fullName evidence="9">ABC transporter permease</fullName>
    </submittedName>
</protein>
<dbReference type="InterPro" id="IPR050250">
    <property type="entry name" value="Macrolide_Exporter_MacB"/>
</dbReference>
<evidence type="ECO:0000259" key="7">
    <source>
        <dbReference type="Pfam" id="PF02687"/>
    </source>
</evidence>
<evidence type="ECO:0000256" key="6">
    <source>
        <dbReference type="SAM" id="Phobius"/>
    </source>
</evidence>
<dbReference type="InterPro" id="IPR025857">
    <property type="entry name" value="MacB_PCD"/>
</dbReference>
<keyword evidence="2" id="KW-1003">Cell membrane</keyword>
<feature type="transmembrane region" description="Helical" evidence="6">
    <location>
        <begin position="730"/>
        <end position="749"/>
    </location>
</feature>
<evidence type="ECO:0000313" key="10">
    <source>
        <dbReference type="Proteomes" id="UP001172082"/>
    </source>
</evidence>
<feature type="transmembrane region" description="Helical" evidence="6">
    <location>
        <begin position="387"/>
        <end position="411"/>
    </location>
</feature>
<reference evidence="9" key="1">
    <citation type="submission" date="2023-06" db="EMBL/GenBank/DDBJ databases">
        <title>Genomic of Parafulvivirga corallium.</title>
        <authorList>
            <person name="Wang G."/>
        </authorList>
    </citation>
    <scope>NUCLEOTIDE SEQUENCE</scope>
    <source>
        <strain evidence="9">BMA10</strain>
    </source>
</reference>
<evidence type="ECO:0000313" key="9">
    <source>
        <dbReference type="EMBL" id="MDN5205259.1"/>
    </source>
</evidence>
<proteinExistence type="predicted"/>
<keyword evidence="3 6" id="KW-0812">Transmembrane</keyword>
<organism evidence="9 10">
    <name type="scientific">Splendidivirga corallicola</name>
    <dbReference type="NCBI Taxonomy" id="3051826"/>
    <lineage>
        <taxon>Bacteria</taxon>
        <taxon>Pseudomonadati</taxon>
        <taxon>Bacteroidota</taxon>
        <taxon>Cytophagia</taxon>
        <taxon>Cytophagales</taxon>
        <taxon>Splendidivirgaceae</taxon>
        <taxon>Splendidivirga</taxon>
    </lineage>
</organism>
<dbReference type="EMBL" id="JAUJEA010000016">
    <property type="protein sequence ID" value="MDN5205259.1"/>
    <property type="molecule type" value="Genomic_DNA"/>
</dbReference>
<feature type="transmembrane region" description="Helical" evidence="6">
    <location>
        <begin position="294"/>
        <end position="315"/>
    </location>
</feature>
<comment type="subcellular location">
    <subcellularLocation>
        <location evidence="1">Cell membrane</location>
        <topology evidence="1">Multi-pass membrane protein</topology>
    </subcellularLocation>
</comment>
<evidence type="ECO:0000256" key="2">
    <source>
        <dbReference type="ARBA" id="ARBA00022475"/>
    </source>
</evidence>
<feature type="transmembrane region" description="Helical" evidence="6">
    <location>
        <begin position="678"/>
        <end position="702"/>
    </location>
</feature>
<evidence type="ECO:0000256" key="5">
    <source>
        <dbReference type="ARBA" id="ARBA00023136"/>
    </source>
</evidence>
<name>A0ABT8KYQ0_9BACT</name>
<dbReference type="Pfam" id="PF02687">
    <property type="entry name" value="FtsX"/>
    <property type="match status" value="2"/>
</dbReference>
<feature type="transmembrane region" description="Helical" evidence="6">
    <location>
        <begin position="432"/>
        <end position="456"/>
    </location>
</feature>
<comment type="caution">
    <text evidence="9">The sequence shown here is derived from an EMBL/GenBank/DDBJ whole genome shotgun (WGS) entry which is preliminary data.</text>
</comment>
<dbReference type="Proteomes" id="UP001172082">
    <property type="component" value="Unassembled WGS sequence"/>
</dbReference>
<gene>
    <name evidence="9" type="ORF">QQ008_28000</name>
</gene>
<evidence type="ECO:0000256" key="4">
    <source>
        <dbReference type="ARBA" id="ARBA00022989"/>
    </source>
</evidence>
<keyword evidence="10" id="KW-1185">Reference proteome</keyword>
<dbReference type="Pfam" id="PF12704">
    <property type="entry name" value="MacB_PCD"/>
    <property type="match status" value="2"/>
</dbReference>
<evidence type="ECO:0000259" key="8">
    <source>
        <dbReference type="Pfam" id="PF12704"/>
    </source>
</evidence>
<feature type="transmembrane region" description="Helical" evidence="6">
    <location>
        <begin position="344"/>
        <end position="367"/>
    </location>
</feature>
<evidence type="ECO:0000256" key="3">
    <source>
        <dbReference type="ARBA" id="ARBA00022692"/>
    </source>
</evidence>
<accession>A0ABT8KYQ0</accession>
<sequence>MFKNYIKVGIRNILKQKFYAAINILGLSIGIAAAMFIVFYVADELTYDQFHQKIDRMHRVGLHGKLGGQEVYVTSTCPPLAHTMMDEIPEVEATCRLWEWDNVVMKYEDLAFTEEDILLTDSNFFDFYSFRLLEGNPKTALKEPRSIVMTSSVARKYFGDETGLGKLITVGNDGDTYTVTGIVQDPPGNSHFKFNFLFSMSSSDFGSSEQWLSNSLHTYFIVREGSEMNNVQTKLDDMVVKYVGPEIQQFMGISLQKFLDQDGAYGYLIDRVEDIHLNSRLEGELEPPGDIANVYLFIAIGLFILLIASINFMNLSTARSAGRTREVGMRKTFGSFRSQLIGQFLIESIIYSIIALVLALIIVGTLMPQFNLLSGKELELNILLNTWMILGTLGLTILVGVLAGSYPAFYLTHFKVTEILKGKVARGMKGGGIRGILVVLQFGMSIFLIIFTIIVYRQLQYTQNKNLGFDKEQVLVVYNASRLENNRDAFKNELSNQNMITDVSYSNSVIPGVNNTTVFRKAGAEEDHIIGVYFGDYEHVNTMGFQLLDGRNFSRDFPTDSSAILINEATVKELGWTNPINEELISFNGDEPEKLKVIGVLKDFNFESLRNTVRPLIIRLGTRGNLITVKLNTGEVKEAVNLIETKWKEFAANEPFEYEFMDQNFDEMYRTEQRMGKLFAVFTVIAIFVACLGLFGLAAYTAEQRTREIGVRKALGASGFNIVTLLSKEFMKFVAISFILAVGPAWYFIDKWLEGFVYRVSIGAGIFIISGLLALIIALLTVSYQSIKASRVNPASTLKYE</sequence>
<dbReference type="InterPro" id="IPR003838">
    <property type="entry name" value="ABC3_permease_C"/>
</dbReference>
<feature type="domain" description="ABC3 transporter permease C-terminal" evidence="7">
    <location>
        <begin position="299"/>
        <end position="413"/>
    </location>
</feature>
<feature type="domain" description="MacB-like periplasmic core" evidence="8">
    <location>
        <begin position="445"/>
        <end position="640"/>
    </location>
</feature>
<keyword evidence="5 6" id="KW-0472">Membrane</keyword>
<dbReference type="PANTHER" id="PTHR30572">
    <property type="entry name" value="MEMBRANE COMPONENT OF TRANSPORTER-RELATED"/>
    <property type="match status" value="1"/>
</dbReference>
<feature type="transmembrane region" description="Helical" evidence="6">
    <location>
        <begin position="20"/>
        <end position="42"/>
    </location>
</feature>
<feature type="domain" description="ABC3 transporter permease C-terminal" evidence="7">
    <location>
        <begin position="681"/>
        <end position="794"/>
    </location>
</feature>
<feature type="transmembrane region" description="Helical" evidence="6">
    <location>
        <begin position="761"/>
        <end position="782"/>
    </location>
</feature>
<dbReference type="PANTHER" id="PTHR30572:SF18">
    <property type="entry name" value="ABC-TYPE MACROLIDE FAMILY EXPORT SYSTEM PERMEASE COMPONENT 2"/>
    <property type="match status" value="1"/>
</dbReference>
<feature type="domain" description="MacB-like periplasmic core" evidence="8">
    <location>
        <begin position="21"/>
        <end position="236"/>
    </location>
</feature>
<evidence type="ECO:0000256" key="1">
    <source>
        <dbReference type="ARBA" id="ARBA00004651"/>
    </source>
</evidence>
<keyword evidence="4 6" id="KW-1133">Transmembrane helix</keyword>
<dbReference type="RefSeq" id="WP_346755281.1">
    <property type="nucleotide sequence ID" value="NZ_JAUJEA010000016.1"/>
</dbReference>